<organism evidence="1 2">
    <name type="scientific">Nitrosopumilus adriaticus</name>
    <dbReference type="NCBI Taxonomy" id="1580092"/>
    <lineage>
        <taxon>Archaea</taxon>
        <taxon>Nitrososphaerota</taxon>
        <taxon>Nitrososphaeria</taxon>
        <taxon>Nitrosopumilales</taxon>
        <taxon>Nitrosopumilaceae</taxon>
        <taxon>Nitrosopumilus</taxon>
    </lineage>
</organism>
<reference evidence="2" key="1">
    <citation type="submission" date="2015-03" db="EMBL/GenBank/DDBJ databases">
        <title>Characterization of two novel Thaumarchaeota isolated from the Northern Adriatic Sea.</title>
        <authorList>
            <person name="Bayer B."/>
            <person name="Vojvoda J."/>
            <person name="Offre P."/>
            <person name="Srivastava A."/>
            <person name="Elisabeth N."/>
            <person name="Garcia J.A.L."/>
            <person name="Schleper C."/>
            <person name="Herndl G.J."/>
        </authorList>
    </citation>
    <scope>NUCLEOTIDE SEQUENCE [LARGE SCALE GENOMIC DNA]</scope>
    <source>
        <strain evidence="2">NF5</strain>
    </source>
</reference>
<dbReference type="KEGG" id="nin:NADRNF5_1825"/>
<accession>A0A0D5C4M4</accession>
<dbReference type="HOGENOM" id="CLU_128582_0_0_2"/>
<dbReference type="InterPro" id="IPR046600">
    <property type="entry name" value="DUF6659"/>
</dbReference>
<evidence type="ECO:0008006" key="3">
    <source>
        <dbReference type="Google" id="ProtNLM"/>
    </source>
</evidence>
<sequence length="127" mass="14451">MSSTEIENLEKACQKVLELSKVRFVGVLNPMGKKIAGGFKEGVTSFLPDKDNQKMYVQLMLEYMMRKDFDKQLGEIDYIVSRRSNLTMISIPTKEYLVLISCQRDASAQEIINHVNSAFTTLPDIKP</sequence>
<dbReference type="RefSeq" id="WP_052661921.1">
    <property type="nucleotide sequence ID" value="NZ_CP011070.1"/>
</dbReference>
<dbReference type="EMBL" id="CP011070">
    <property type="protein sequence ID" value="AJW71503.1"/>
    <property type="molecule type" value="Genomic_DNA"/>
</dbReference>
<evidence type="ECO:0000313" key="2">
    <source>
        <dbReference type="Proteomes" id="UP000032408"/>
    </source>
</evidence>
<gene>
    <name evidence="1" type="ORF">NADRNF5_1825</name>
</gene>
<evidence type="ECO:0000313" key="1">
    <source>
        <dbReference type="EMBL" id="AJW71503.1"/>
    </source>
</evidence>
<dbReference type="AlphaFoldDB" id="A0A0D5C4M4"/>
<dbReference type="GeneID" id="24820993"/>
<dbReference type="Proteomes" id="UP000032408">
    <property type="component" value="Chromosome"/>
</dbReference>
<dbReference type="Pfam" id="PF20364">
    <property type="entry name" value="DUF6659"/>
    <property type="match status" value="1"/>
</dbReference>
<reference evidence="1 2" key="2">
    <citation type="journal article" date="2016" name="ISME J.">
        <title>Physiological and genomic characterization of two novel marine thaumarchaeal strains indicates niche differentiation.</title>
        <authorList>
            <person name="Bayer B."/>
            <person name="Vojvoda J."/>
            <person name="Offre P."/>
            <person name="Alves R.J."/>
            <person name="Elisabeth N.H."/>
            <person name="Garcia J.A."/>
            <person name="Volland J.M."/>
            <person name="Srivastava A."/>
            <person name="Schleper C."/>
            <person name="Herndl G.J."/>
        </authorList>
    </citation>
    <scope>NUCLEOTIDE SEQUENCE [LARGE SCALE GENOMIC DNA]</scope>
    <source>
        <strain evidence="1 2">NF5</strain>
    </source>
</reference>
<name>A0A0D5C4M4_9ARCH</name>
<protein>
    <recommendedName>
        <fullName evidence="3">Roadblock/LAMTOR2 domain-containing protein</fullName>
    </recommendedName>
</protein>
<keyword evidence="2" id="KW-1185">Reference proteome</keyword>
<proteinExistence type="predicted"/>
<dbReference type="OrthoDB" id="1734at2157"/>